<dbReference type="PANTHER" id="PTHR11361:SF20">
    <property type="entry name" value="MUTS PROTEIN HOMOLOG 5"/>
    <property type="match status" value="1"/>
</dbReference>
<feature type="compositionally biased region" description="Polar residues" evidence="5">
    <location>
        <begin position="10"/>
        <end position="19"/>
    </location>
</feature>
<dbReference type="AlphaFoldDB" id="A0A2N5SWV2"/>
<keyword evidence="4" id="KW-0238">DNA-binding</keyword>
<dbReference type="Pfam" id="PF00488">
    <property type="entry name" value="MutS_V"/>
    <property type="match status" value="1"/>
</dbReference>
<evidence type="ECO:0000313" key="8">
    <source>
        <dbReference type="Proteomes" id="UP000235392"/>
    </source>
</evidence>
<evidence type="ECO:0000313" key="7">
    <source>
        <dbReference type="EMBL" id="PLW17720.1"/>
    </source>
</evidence>
<evidence type="ECO:0000256" key="5">
    <source>
        <dbReference type="SAM" id="MobiDB-lite"/>
    </source>
</evidence>
<name>A0A2N5SWV2_9BASI</name>
<gene>
    <name evidence="7" type="ORF">PCASD_18673</name>
</gene>
<dbReference type="GO" id="GO:0140664">
    <property type="term" value="F:ATP-dependent DNA damage sensor activity"/>
    <property type="evidence" value="ECO:0007669"/>
    <property type="project" value="InterPro"/>
</dbReference>
<keyword evidence="2" id="KW-0547">Nucleotide-binding</keyword>
<dbReference type="Gene3D" id="3.40.50.300">
    <property type="entry name" value="P-loop containing nucleotide triphosphate hydrolases"/>
    <property type="match status" value="1"/>
</dbReference>
<accession>A0A2N5SWV2</accession>
<dbReference type="GO" id="GO:0005634">
    <property type="term" value="C:nucleus"/>
    <property type="evidence" value="ECO:0007669"/>
    <property type="project" value="TreeGrafter"/>
</dbReference>
<evidence type="ECO:0000256" key="2">
    <source>
        <dbReference type="ARBA" id="ARBA00022741"/>
    </source>
</evidence>
<organism evidence="7 8">
    <name type="scientific">Puccinia coronata f. sp. avenae</name>
    <dbReference type="NCBI Taxonomy" id="200324"/>
    <lineage>
        <taxon>Eukaryota</taxon>
        <taxon>Fungi</taxon>
        <taxon>Dikarya</taxon>
        <taxon>Basidiomycota</taxon>
        <taxon>Pucciniomycotina</taxon>
        <taxon>Pucciniomycetes</taxon>
        <taxon>Pucciniales</taxon>
        <taxon>Pucciniaceae</taxon>
        <taxon>Puccinia</taxon>
    </lineage>
</organism>
<dbReference type="InterPro" id="IPR045076">
    <property type="entry name" value="MutS"/>
</dbReference>
<comment type="caution">
    <text evidence="7">The sequence shown here is derived from an EMBL/GenBank/DDBJ whole genome shotgun (WGS) entry which is preliminary data.</text>
</comment>
<proteinExistence type="inferred from homology"/>
<dbReference type="PANTHER" id="PTHR11361">
    <property type="entry name" value="DNA MISMATCH REPAIR PROTEIN MUTS FAMILY MEMBER"/>
    <property type="match status" value="1"/>
</dbReference>
<evidence type="ECO:0000259" key="6">
    <source>
        <dbReference type="SMART" id="SM00534"/>
    </source>
</evidence>
<dbReference type="InterPro" id="IPR027417">
    <property type="entry name" value="P-loop_NTPase"/>
</dbReference>
<dbReference type="InterPro" id="IPR000432">
    <property type="entry name" value="DNA_mismatch_repair_MutS_C"/>
</dbReference>
<sequence length="305" mass="34063">MLPSLFLEPSTPSLQVRPQQSKRKDNEPHVGNSMIILTGANFSGKSLYLKQVAMIVILAQLGLFVPAEEAHIGIHDAIFTRVSTTKSASHSSSAFMIDLQRVSFMLRNCTMRSILLIDKFGKGTDPTDGEVLFCGVIQHLISRGSSCPITLVSTHFHEVFTKGFLSLDLPIDYTHMSIFLNNGGESEDDVLPTYLYKLAPDLVSSSHAMGCAAQAGVPRHIRMKAERVSRLLSQYKILELLDIRLDEEEREELRRMEGIVRRFLAVDFEQDGVMESRDWMTFLRENILEKGGDISVNALSSSNDS</sequence>
<dbReference type="SUPFAM" id="SSF52540">
    <property type="entry name" value="P-loop containing nucleoside triphosphate hydrolases"/>
    <property type="match status" value="1"/>
</dbReference>
<dbReference type="GO" id="GO:0005524">
    <property type="term" value="F:ATP binding"/>
    <property type="evidence" value="ECO:0007669"/>
    <property type="project" value="UniProtKB-KW"/>
</dbReference>
<reference evidence="7 8" key="1">
    <citation type="submission" date="2017-11" db="EMBL/GenBank/DDBJ databases">
        <title>De novo assembly and phasing of dikaryotic genomes from two isolates of Puccinia coronata f. sp. avenae, the causal agent of oat crown rust.</title>
        <authorList>
            <person name="Miller M.E."/>
            <person name="Zhang Y."/>
            <person name="Omidvar V."/>
            <person name="Sperschneider J."/>
            <person name="Schwessinger B."/>
            <person name="Raley C."/>
            <person name="Palmer J.M."/>
            <person name="Garnica D."/>
            <person name="Upadhyaya N."/>
            <person name="Rathjen J."/>
            <person name="Taylor J.M."/>
            <person name="Park R.F."/>
            <person name="Dodds P.N."/>
            <person name="Hirsch C.D."/>
            <person name="Kianian S.F."/>
            <person name="Figueroa M."/>
        </authorList>
    </citation>
    <scope>NUCLEOTIDE SEQUENCE [LARGE SCALE GENOMIC DNA]</scope>
    <source>
        <strain evidence="7">12SD80</strain>
    </source>
</reference>
<dbReference type="GO" id="GO:0030983">
    <property type="term" value="F:mismatched DNA binding"/>
    <property type="evidence" value="ECO:0007669"/>
    <property type="project" value="InterPro"/>
</dbReference>
<dbReference type="Proteomes" id="UP000235392">
    <property type="component" value="Unassembled WGS sequence"/>
</dbReference>
<evidence type="ECO:0000256" key="3">
    <source>
        <dbReference type="ARBA" id="ARBA00022840"/>
    </source>
</evidence>
<feature type="domain" description="DNA mismatch repair proteins mutS family" evidence="6">
    <location>
        <begin position="32"/>
        <end position="230"/>
    </location>
</feature>
<evidence type="ECO:0000256" key="4">
    <source>
        <dbReference type="ARBA" id="ARBA00023125"/>
    </source>
</evidence>
<evidence type="ECO:0000256" key="1">
    <source>
        <dbReference type="ARBA" id="ARBA00006271"/>
    </source>
</evidence>
<feature type="region of interest" description="Disordered" evidence="5">
    <location>
        <begin position="1"/>
        <end position="29"/>
    </location>
</feature>
<keyword evidence="3" id="KW-0067">ATP-binding</keyword>
<dbReference type="EMBL" id="PGCI01000746">
    <property type="protein sequence ID" value="PLW17720.1"/>
    <property type="molecule type" value="Genomic_DNA"/>
</dbReference>
<dbReference type="GO" id="GO:0006298">
    <property type="term" value="P:mismatch repair"/>
    <property type="evidence" value="ECO:0007669"/>
    <property type="project" value="InterPro"/>
</dbReference>
<comment type="similarity">
    <text evidence="1">Belongs to the DNA mismatch repair MutS family.</text>
</comment>
<dbReference type="GO" id="GO:0051026">
    <property type="term" value="P:chiasma assembly"/>
    <property type="evidence" value="ECO:0007669"/>
    <property type="project" value="TreeGrafter"/>
</dbReference>
<dbReference type="SMART" id="SM00534">
    <property type="entry name" value="MUTSac"/>
    <property type="match status" value="1"/>
</dbReference>
<protein>
    <recommendedName>
        <fullName evidence="6">DNA mismatch repair proteins mutS family domain-containing protein</fullName>
    </recommendedName>
</protein>